<dbReference type="Pfam" id="PF14509">
    <property type="entry name" value="GH97_C"/>
    <property type="match status" value="1"/>
</dbReference>
<evidence type="ECO:0000259" key="4">
    <source>
        <dbReference type="Pfam" id="PF14509"/>
    </source>
</evidence>
<dbReference type="InterPro" id="IPR052720">
    <property type="entry name" value="Glycosyl_hydrolase_97"/>
</dbReference>
<dbReference type="RefSeq" id="WP_189406284.1">
    <property type="nucleotide sequence ID" value="NZ_BMXP01000004.1"/>
</dbReference>
<dbReference type="Gene3D" id="3.20.20.70">
    <property type="entry name" value="Aldolase class I"/>
    <property type="match status" value="1"/>
</dbReference>
<gene>
    <name evidence="5" type="primary">susB</name>
    <name evidence="5" type="ORF">GCM10007391_21380</name>
</gene>
<evidence type="ECO:0000256" key="1">
    <source>
        <dbReference type="SAM" id="SignalP"/>
    </source>
</evidence>
<keyword evidence="1" id="KW-0732">Signal</keyword>
<comment type="caution">
    <text evidence="5">The sequence shown here is derived from an EMBL/GenBank/DDBJ whole genome shotgun (WGS) entry which is preliminary data.</text>
</comment>
<feature type="chain" id="PRO_5036860017" evidence="1">
    <location>
        <begin position="21"/>
        <end position="688"/>
    </location>
</feature>
<dbReference type="InterPro" id="IPR019563">
    <property type="entry name" value="GH97_catalytic"/>
</dbReference>
<organism evidence="5 6">
    <name type="scientific">Alteromonas halophila</name>
    <dbReference type="NCBI Taxonomy" id="516698"/>
    <lineage>
        <taxon>Bacteria</taxon>
        <taxon>Pseudomonadati</taxon>
        <taxon>Pseudomonadota</taxon>
        <taxon>Gammaproteobacteria</taxon>
        <taxon>Alteromonadales</taxon>
        <taxon>Alteromonadaceae</taxon>
        <taxon>Alteromonas/Salinimonas group</taxon>
        <taxon>Alteromonas</taxon>
    </lineage>
</organism>
<keyword evidence="6" id="KW-1185">Reference proteome</keyword>
<feature type="domain" description="Glycosyl-hydrolase 97 catalytic" evidence="2">
    <location>
        <begin position="289"/>
        <end position="476"/>
    </location>
</feature>
<feature type="domain" description="Glycosyl-hydrolase 97 C-terminal oligomerisation" evidence="4">
    <location>
        <begin position="580"/>
        <end position="686"/>
    </location>
</feature>
<dbReference type="PANTHER" id="PTHR35803">
    <property type="entry name" value="GLUCAN 1,4-ALPHA-GLUCOSIDASE SUSB-RELATED"/>
    <property type="match status" value="1"/>
</dbReference>
<dbReference type="InterPro" id="IPR013785">
    <property type="entry name" value="Aldolase_TIM"/>
</dbReference>
<dbReference type="InterPro" id="IPR029483">
    <property type="entry name" value="GH97_C"/>
</dbReference>
<dbReference type="Pfam" id="PF14508">
    <property type="entry name" value="GH97_N"/>
    <property type="match status" value="1"/>
</dbReference>
<reference evidence="5" key="1">
    <citation type="journal article" date="2014" name="Int. J. Syst. Evol. Microbiol.">
        <title>Complete genome sequence of Corynebacterium casei LMG S-19264T (=DSM 44701T), isolated from a smear-ripened cheese.</title>
        <authorList>
            <consortium name="US DOE Joint Genome Institute (JGI-PGF)"/>
            <person name="Walter F."/>
            <person name="Albersmeier A."/>
            <person name="Kalinowski J."/>
            <person name="Ruckert C."/>
        </authorList>
    </citation>
    <scope>NUCLEOTIDE SEQUENCE</scope>
    <source>
        <strain evidence="5">KCTC 22164</strain>
    </source>
</reference>
<evidence type="ECO:0000259" key="2">
    <source>
        <dbReference type="Pfam" id="PF10566"/>
    </source>
</evidence>
<dbReference type="AlphaFoldDB" id="A0A918JL94"/>
<reference evidence="5" key="2">
    <citation type="submission" date="2020-09" db="EMBL/GenBank/DDBJ databases">
        <authorList>
            <person name="Sun Q."/>
            <person name="Kim S."/>
        </authorList>
    </citation>
    <scope>NUCLEOTIDE SEQUENCE</scope>
    <source>
        <strain evidence="5">KCTC 22164</strain>
    </source>
</reference>
<feature type="signal peptide" evidence="1">
    <location>
        <begin position="1"/>
        <end position="20"/>
    </location>
</feature>
<dbReference type="PANTHER" id="PTHR35803:SF1">
    <property type="entry name" value="GLUCAN 1,4-ALPHA-GLUCOSIDASE SUSB"/>
    <property type="match status" value="1"/>
</dbReference>
<name>A0A918JL94_9ALTE</name>
<dbReference type="Proteomes" id="UP000631300">
    <property type="component" value="Unassembled WGS sequence"/>
</dbReference>
<feature type="domain" description="Glycosyl-hydrolase 97 N-terminal" evidence="3">
    <location>
        <begin position="25"/>
        <end position="271"/>
    </location>
</feature>
<dbReference type="Gene3D" id="2.70.98.10">
    <property type="match status" value="1"/>
</dbReference>
<dbReference type="InterPro" id="IPR029486">
    <property type="entry name" value="GH97_N"/>
</dbReference>
<dbReference type="Pfam" id="PF10566">
    <property type="entry name" value="Glyco_hydro_97"/>
    <property type="match status" value="1"/>
</dbReference>
<dbReference type="EMBL" id="BMXP01000004">
    <property type="protein sequence ID" value="GGW87230.1"/>
    <property type="molecule type" value="Genomic_DNA"/>
</dbReference>
<protein>
    <submittedName>
        <fullName evidence="5">Alpha-glucosidase</fullName>
    </submittedName>
</protein>
<dbReference type="GO" id="GO:0030246">
    <property type="term" value="F:carbohydrate binding"/>
    <property type="evidence" value="ECO:0007669"/>
    <property type="project" value="InterPro"/>
</dbReference>
<accession>A0A918JL94</accession>
<evidence type="ECO:0000259" key="3">
    <source>
        <dbReference type="Pfam" id="PF14508"/>
    </source>
</evidence>
<dbReference type="SUPFAM" id="SSF51445">
    <property type="entry name" value="(Trans)glycosidases"/>
    <property type="match status" value="1"/>
</dbReference>
<proteinExistence type="predicted"/>
<dbReference type="InterPro" id="IPR017853">
    <property type="entry name" value="GH"/>
</dbReference>
<evidence type="ECO:0000313" key="5">
    <source>
        <dbReference type="EMBL" id="GGW87230.1"/>
    </source>
</evidence>
<sequence length="688" mass="78154">MRPLAMVLGLFCVAVSSTQAKDFSVTSPDGETTFTFSDNNQLAHYTVRYKGDTLIRPSKLGFTFENAQPMYRHFRVEKVSEDSLDTRWEQPWGEQRVIRNHYNELAVRFTHTDDKNRSFVVRARVFDDGIGFRYEMPDNGDIAITRELTQFHLTDSHRATAYWIPGQSQQRYEYVYRETPLSDVDLAHTPFTVKYDNGTHVAIHEAALVDYAGMSLQQLEMGRLEARLAPRADGTLVHKSGSFTTPWRTVTIGDQAVDLVNSYIALNLNEPNKLGNVDWVNPGKYIGIWWGMHISKFSWGSGENHGATTERTIEYMDFAAKHGFDGVLVEGWNKGWDGDWMANSEIFSFTESYPDFDLKKVTDHGKEVGVKLIGHHETSGGITNYEAQMEDAFALYQKRGVAQIKTGYVNYGQNLKVVDEKGVMRYEFTDSQPVVNHFLHNVKTAAKYELSINTHESVKDTGLRRTYPNWIARESARGQEYNSGWSAPNPAEHVPMLAFTRMLSGPMDFTPGIFNLDYTREENGGMEAGAGDIMRPISTLTKQLAEYVVLYSPIQMAADLPENYEARPDAFQFIKDVPTDWEETRALQGEVGDYVVIARKEKKHRHYSGRDWYLGAITNEDARTIAVPLTFLDEGVTYEAQIYRDARKTDWRNNPYAMVIESKKVRKGDALNLRLAAAGGLAVRFKAL</sequence>
<dbReference type="InterPro" id="IPR014718">
    <property type="entry name" value="GH-type_carb-bd"/>
</dbReference>
<evidence type="ECO:0000313" key="6">
    <source>
        <dbReference type="Proteomes" id="UP000631300"/>
    </source>
</evidence>